<gene>
    <name evidence="2" type="ORF">WB403_49355</name>
</gene>
<evidence type="ECO:0000256" key="1">
    <source>
        <dbReference type="SAM" id="SignalP"/>
    </source>
</evidence>
<sequence length="89" mass="9840">MNKFLCLLMLFVVAQVSFAQTHLYVAPNGNDSWTGTLNQPNVINTDGPKLTLDGARDAIRVMKTKNTLSSLGVIVDVMPGKYYMGHSFY</sequence>
<accession>A0ABU8GV81</accession>
<reference evidence="2 3" key="1">
    <citation type="submission" date="2024-03" db="EMBL/GenBank/DDBJ databases">
        <title>First Report of Pectobacterium brasiliscabiei causing potato scab in china.</title>
        <authorList>
            <person name="Handique U."/>
        </authorList>
    </citation>
    <scope>NUCLEOTIDE SEQUENCE [LARGE SCALE GENOMIC DNA]</scope>
    <source>
        <strain evidence="2 3">ZRIMU1503</strain>
    </source>
</reference>
<dbReference type="EMBL" id="JBBAYM010000227">
    <property type="protein sequence ID" value="MEI5617116.1"/>
    <property type="molecule type" value="Genomic_DNA"/>
</dbReference>
<dbReference type="Proteomes" id="UP001365781">
    <property type="component" value="Unassembled WGS sequence"/>
</dbReference>
<feature type="chain" id="PRO_5046237759" evidence="1">
    <location>
        <begin position="20"/>
        <end position="89"/>
    </location>
</feature>
<keyword evidence="1" id="KW-0732">Signal</keyword>
<feature type="non-terminal residue" evidence="2">
    <location>
        <position position="89"/>
    </location>
</feature>
<evidence type="ECO:0000313" key="2">
    <source>
        <dbReference type="EMBL" id="MEI5617116.1"/>
    </source>
</evidence>
<evidence type="ECO:0000313" key="3">
    <source>
        <dbReference type="Proteomes" id="UP001365781"/>
    </source>
</evidence>
<protein>
    <submittedName>
        <fullName evidence="2">Uncharacterized protein</fullName>
    </submittedName>
</protein>
<dbReference type="Gene3D" id="2.160.20.10">
    <property type="entry name" value="Single-stranded right-handed beta-helix, Pectin lyase-like"/>
    <property type="match status" value="1"/>
</dbReference>
<dbReference type="InterPro" id="IPR012334">
    <property type="entry name" value="Pectin_lyas_fold"/>
</dbReference>
<proteinExistence type="predicted"/>
<name>A0ABU8GV81_9ACTN</name>
<dbReference type="RefSeq" id="WP_336559023.1">
    <property type="nucleotide sequence ID" value="NZ_JBBAYM010000227.1"/>
</dbReference>
<keyword evidence="3" id="KW-1185">Reference proteome</keyword>
<feature type="signal peptide" evidence="1">
    <location>
        <begin position="1"/>
        <end position="19"/>
    </location>
</feature>
<comment type="caution">
    <text evidence="2">The sequence shown here is derived from an EMBL/GenBank/DDBJ whole genome shotgun (WGS) entry which is preliminary data.</text>
</comment>
<organism evidence="2 3">
    <name type="scientific">Streptomyces brasiliscabiei</name>
    <dbReference type="NCBI Taxonomy" id="2736302"/>
    <lineage>
        <taxon>Bacteria</taxon>
        <taxon>Bacillati</taxon>
        <taxon>Actinomycetota</taxon>
        <taxon>Actinomycetes</taxon>
        <taxon>Kitasatosporales</taxon>
        <taxon>Streptomycetaceae</taxon>
        <taxon>Streptomyces</taxon>
    </lineage>
</organism>